<dbReference type="InterPro" id="IPR006311">
    <property type="entry name" value="TAT_signal"/>
</dbReference>
<feature type="compositionally biased region" description="Basic and acidic residues" evidence="6">
    <location>
        <begin position="38"/>
        <end position="50"/>
    </location>
</feature>
<dbReference type="AlphaFoldDB" id="A0A1N7SHV8"/>
<evidence type="ECO:0000256" key="2">
    <source>
        <dbReference type="ARBA" id="ARBA00022723"/>
    </source>
</evidence>
<protein>
    <submittedName>
        <fullName evidence="8">2Fe-2S iron-sulfur cluster binding domain-containing protein</fullName>
    </submittedName>
</protein>
<dbReference type="PANTHER" id="PTHR45331">
    <property type="entry name" value="OXIDOREDUCTASE, IRON-SULPHUR BINDING SUBUNIT-RELATED-RELATED"/>
    <property type="match status" value="1"/>
</dbReference>
<dbReference type="InterPro" id="IPR036884">
    <property type="entry name" value="2Fe-2S-bd_dom_sf"/>
</dbReference>
<dbReference type="Proteomes" id="UP000195569">
    <property type="component" value="Unassembled WGS sequence"/>
</dbReference>
<keyword evidence="2" id="KW-0479">Metal-binding</keyword>
<dbReference type="FunFam" id="3.10.20.30:FF:000020">
    <property type="entry name" value="Xanthine dehydrogenase iron-sulfur subunit"/>
    <property type="match status" value="1"/>
</dbReference>
<dbReference type="InterPro" id="IPR002888">
    <property type="entry name" value="2Fe-2S-bd"/>
</dbReference>
<dbReference type="Gene3D" id="1.10.150.120">
    <property type="entry name" value="[2Fe-2S]-binding domain"/>
    <property type="match status" value="1"/>
</dbReference>
<evidence type="ECO:0000256" key="4">
    <source>
        <dbReference type="ARBA" id="ARBA00023004"/>
    </source>
</evidence>
<feature type="region of interest" description="Disordered" evidence="6">
    <location>
        <begin position="31"/>
        <end position="58"/>
    </location>
</feature>
<dbReference type="EMBL" id="CYGY02000054">
    <property type="protein sequence ID" value="SIT46994.1"/>
    <property type="molecule type" value="Genomic_DNA"/>
</dbReference>
<organism evidence="8 9">
    <name type="scientific">Paraburkholderia piptadeniae</name>
    <dbReference type="NCBI Taxonomy" id="1701573"/>
    <lineage>
        <taxon>Bacteria</taxon>
        <taxon>Pseudomonadati</taxon>
        <taxon>Pseudomonadota</taxon>
        <taxon>Betaproteobacteria</taxon>
        <taxon>Burkholderiales</taxon>
        <taxon>Burkholderiaceae</taxon>
        <taxon>Paraburkholderia</taxon>
    </lineage>
</organism>
<name>A0A1N7SHV8_9BURK</name>
<dbReference type="Pfam" id="PF00111">
    <property type="entry name" value="Fer2"/>
    <property type="match status" value="1"/>
</dbReference>
<dbReference type="PROSITE" id="PS00197">
    <property type="entry name" value="2FE2S_FER_1"/>
    <property type="match status" value="1"/>
</dbReference>
<dbReference type="PROSITE" id="PS51085">
    <property type="entry name" value="2FE2S_FER_2"/>
    <property type="match status" value="1"/>
</dbReference>
<evidence type="ECO:0000256" key="1">
    <source>
        <dbReference type="ARBA" id="ARBA00022714"/>
    </source>
</evidence>
<dbReference type="InterPro" id="IPR012675">
    <property type="entry name" value="Beta-grasp_dom_sf"/>
</dbReference>
<dbReference type="Gene3D" id="3.10.20.30">
    <property type="match status" value="1"/>
</dbReference>
<evidence type="ECO:0000313" key="8">
    <source>
        <dbReference type="EMBL" id="SIT46994.1"/>
    </source>
</evidence>
<evidence type="ECO:0000256" key="6">
    <source>
        <dbReference type="SAM" id="MobiDB-lite"/>
    </source>
</evidence>
<dbReference type="InterPro" id="IPR052914">
    <property type="entry name" value="Aldehyde_Oxdr_Iron-Sulfur"/>
</dbReference>
<accession>A0A1N7SHV8</accession>
<gene>
    <name evidence="8" type="ORF">BN2476_540007</name>
</gene>
<dbReference type="PROSITE" id="PS51318">
    <property type="entry name" value="TAT"/>
    <property type="match status" value="1"/>
</dbReference>
<reference evidence="8" key="1">
    <citation type="submission" date="2016-12" db="EMBL/GenBank/DDBJ databases">
        <authorList>
            <person name="Moulin L."/>
        </authorList>
    </citation>
    <scope>NUCLEOTIDE SEQUENCE [LARGE SCALE GENOMIC DNA]</scope>
    <source>
        <strain evidence="8">STM 7183</strain>
    </source>
</reference>
<keyword evidence="5" id="KW-0411">Iron-sulfur</keyword>
<dbReference type="PANTHER" id="PTHR45331:SF2">
    <property type="entry name" value="OXIDOREDUCTASE WITH IRON-SULFUR SUBUNIT"/>
    <property type="match status" value="1"/>
</dbReference>
<keyword evidence="3" id="KW-0560">Oxidoreductase</keyword>
<dbReference type="GO" id="GO:0016903">
    <property type="term" value="F:oxidoreductase activity, acting on the aldehyde or oxo group of donors"/>
    <property type="evidence" value="ECO:0007669"/>
    <property type="project" value="TreeGrafter"/>
</dbReference>
<keyword evidence="1" id="KW-0001">2Fe-2S</keyword>
<evidence type="ECO:0000313" key="9">
    <source>
        <dbReference type="Proteomes" id="UP000195569"/>
    </source>
</evidence>
<feature type="region of interest" description="Disordered" evidence="6">
    <location>
        <begin position="72"/>
        <end position="93"/>
    </location>
</feature>
<feature type="domain" description="2Fe-2S ferredoxin-type" evidence="7">
    <location>
        <begin position="97"/>
        <end position="173"/>
    </location>
</feature>
<dbReference type="Pfam" id="PF01799">
    <property type="entry name" value="Fer2_2"/>
    <property type="match status" value="1"/>
</dbReference>
<evidence type="ECO:0000259" key="7">
    <source>
        <dbReference type="PROSITE" id="PS51085"/>
    </source>
</evidence>
<keyword evidence="4" id="KW-0408">Iron</keyword>
<dbReference type="InterPro" id="IPR036010">
    <property type="entry name" value="2Fe-2S_ferredoxin-like_sf"/>
</dbReference>
<keyword evidence="9" id="KW-1185">Reference proteome</keyword>
<sequence length="284" mass="30161">MRRTPASTFCVGFCADFIWSKQNIMSRHNDCPGSCSHQDAHAPHRDEHDAAPSSSSRRRFLQSAAAAAAVGSAPYAQAQTQTPPTAEPVARATVPPRAVTLNINGRDYTMQLEPRVTLLDALREYAGLMGTKKGCDRGQCGACTVLANGRRINSCLTLAVMHEGDAITTVEGLASNGTLSPVQRAFIEQDAFQCGYCTPGQICSATALLSEFDAGGASTVTADVRRRPPQLTDEEIRERMSGNICRCGAYANIVAAVQSAHRGTVGSGTGDTYTTFVIKTSEVA</sequence>
<dbReference type="SUPFAM" id="SSF54292">
    <property type="entry name" value="2Fe-2S ferredoxin-like"/>
    <property type="match status" value="1"/>
</dbReference>
<dbReference type="CDD" id="cd00207">
    <property type="entry name" value="fer2"/>
    <property type="match status" value="1"/>
</dbReference>
<comment type="caution">
    <text evidence="8">The sequence shown here is derived from an EMBL/GenBank/DDBJ whole genome shotgun (WGS) entry which is preliminary data.</text>
</comment>
<proteinExistence type="predicted"/>
<evidence type="ECO:0000256" key="3">
    <source>
        <dbReference type="ARBA" id="ARBA00023002"/>
    </source>
</evidence>
<dbReference type="InterPro" id="IPR006058">
    <property type="entry name" value="2Fe2S_fd_BS"/>
</dbReference>
<evidence type="ECO:0000256" key="5">
    <source>
        <dbReference type="ARBA" id="ARBA00023014"/>
    </source>
</evidence>
<dbReference type="GO" id="GO:0051537">
    <property type="term" value="F:2 iron, 2 sulfur cluster binding"/>
    <property type="evidence" value="ECO:0007669"/>
    <property type="project" value="UniProtKB-KW"/>
</dbReference>
<dbReference type="GO" id="GO:0046872">
    <property type="term" value="F:metal ion binding"/>
    <property type="evidence" value="ECO:0007669"/>
    <property type="project" value="UniProtKB-KW"/>
</dbReference>
<dbReference type="SUPFAM" id="SSF47741">
    <property type="entry name" value="CO dehydrogenase ISP C-domain like"/>
    <property type="match status" value="1"/>
</dbReference>
<dbReference type="InterPro" id="IPR001041">
    <property type="entry name" value="2Fe-2S_ferredoxin-type"/>
</dbReference>